<feature type="non-terminal residue" evidence="1">
    <location>
        <position position="1"/>
    </location>
</feature>
<evidence type="ECO:0000313" key="1">
    <source>
        <dbReference type="EMBL" id="KAF9652832.1"/>
    </source>
</evidence>
<sequence length="123" mass="13388">PPAPKDSDLPPPPASILNLYELTFGSICGICAGVFIKKGAKFIAFILGGTFVLLQYLGSISIVRVDWSRAASRFENLFYRTENGVRRPPTIGSLWGWLINFLTADFQPRASFAAGLILGLRVG</sequence>
<name>A0ACB6ZT66_THEGA</name>
<reference evidence="1" key="2">
    <citation type="journal article" date="2020" name="Nat. Commun.">
        <title>Large-scale genome sequencing of mycorrhizal fungi provides insights into the early evolution of symbiotic traits.</title>
        <authorList>
            <person name="Miyauchi S."/>
            <person name="Kiss E."/>
            <person name="Kuo A."/>
            <person name="Drula E."/>
            <person name="Kohler A."/>
            <person name="Sanchez-Garcia M."/>
            <person name="Morin E."/>
            <person name="Andreopoulos B."/>
            <person name="Barry K.W."/>
            <person name="Bonito G."/>
            <person name="Buee M."/>
            <person name="Carver A."/>
            <person name="Chen C."/>
            <person name="Cichocki N."/>
            <person name="Clum A."/>
            <person name="Culley D."/>
            <person name="Crous P.W."/>
            <person name="Fauchery L."/>
            <person name="Girlanda M."/>
            <person name="Hayes R.D."/>
            <person name="Keri Z."/>
            <person name="LaButti K."/>
            <person name="Lipzen A."/>
            <person name="Lombard V."/>
            <person name="Magnuson J."/>
            <person name="Maillard F."/>
            <person name="Murat C."/>
            <person name="Nolan M."/>
            <person name="Ohm R.A."/>
            <person name="Pangilinan J."/>
            <person name="Pereira M.F."/>
            <person name="Perotto S."/>
            <person name="Peter M."/>
            <person name="Pfister S."/>
            <person name="Riley R."/>
            <person name="Sitrit Y."/>
            <person name="Stielow J.B."/>
            <person name="Szollosi G."/>
            <person name="Zifcakova L."/>
            <person name="Stursova M."/>
            <person name="Spatafora J.W."/>
            <person name="Tedersoo L."/>
            <person name="Vaario L.M."/>
            <person name="Yamada A."/>
            <person name="Yan M."/>
            <person name="Wang P."/>
            <person name="Xu J."/>
            <person name="Bruns T."/>
            <person name="Baldrian P."/>
            <person name="Vilgalys R."/>
            <person name="Dunand C."/>
            <person name="Henrissat B."/>
            <person name="Grigoriev I.V."/>
            <person name="Hibbett D."/>
            <person name="Nagy L.G."/>
            <person name="Martin F.M."/>
        </authorList>
    </citation>
    <scope>NUCLEOTIDE SEQUENCE</scope>
    <source>
        <strain evidence="1">P2</strain>
    </source>
</reference>
<reference evidence="1" key="1">
    <citation type="submission" date="2019-10" db="EMBL/GenBank/DDBJ databases">
        <authorList>
            <consortium name="DOE Joint Genome Institute"/>
            <person name="Kuo A."/>
            <person name="Miyauchi S."/>
            <person name="Kiss E."/>
            <person name="Drula E."/>
            <person name="Kohler A."/>
            <person name="Sanchez-Garcia M."/>
            <person name="Andreopoulos B."/>
            <person name="Barry K.W."/>
            <person name="Bonito G."/>
            <person name="Buee M."/>
            <person name="Carver A."/>
            <person name="Chen C."/>
            <person name="Cichocki N."/>
            <person name="Clum A."/>
            <person name="Culley D."/>
            <person name="Crous P.W."/>
            <person name="Fauchery L."/>
            <person name="Girlanda M."/>
            <person name="Hayes R."/>
            <person name="Keri Z."/>
            <person name="Labutti K."/>
            <person name="Lipzen A."/>
            <person name="Lombard V."/>
            <person name="Magnuson J."/>
            <person name="Maillard F."/>
            <person name="Morin E."/>
            <person name="Murat C."/>
            <person name="Nolan M."/>
            <person name="Ohm R."/>
            <person name="Pangilinan J."/>
            <person name="Pereira M."/>
            <person name="Perotto S."/>
            <person name="Peter M."/>
            <person name="Riley R."/>
            <person name="Sitrit Y."/>
            <person name="Stielow B."/>
            <person name="Szollosi G."/>
            <person name="Zifcakova L."/>
            <person name="Stursova M."/>
            <person name="Spatafora J.W."/>
            <person name="Tedersoo L."/>
            <person name="Vaario L.-M."/>
            <person name="Yamada A."/>
            <person name="Yan M."/>
            <person name="Wang P."/>
            <person name="Xu J."/>
            <person name="Bruns T."/>
            <person name="Baldrian P."/>
            <person name="Vilgalys R."/>
            <person name="Henrissat B."/>
            <person name="Grigoriev I.V."/>
            <person name="Hibbett D."/>
            <person name="Nagy L.G."/>
            <person name="Martin F.M."/>
        </authorList>
    </citation>
    <scope>NUCLEOTIDE SEQUENCE</scope>
    <source>
        <strain evidence="1">P2</strain>
    </source>
</reference>
<gene>
    <name evidence="1" type="ORF">BDM02DRAFT_3088196</name>
</gene>
<keyword evidence="2" id="KW-1185">Reference proteome</keyword>
<organism evidence="1 2">
    <name type="scientific">Thelephora ganbajun</name>
    <name type="common">Ganba fungus</name>
    <dbReference type="NCBI Taxonomy" id="370292"/>
    <lineage>
        <taxon>Eukaryota</taxon>
        <taxon>Fungi</taxon>
        <taxon>Dikarya</taxon>
        <taxon>Basidiomycota</taxon>
        <taxon>Agaricomycotina</taxon>
        <taxon>Agaricomycetes</taxon>
        <taxon>Thelephorales</taxon>
        <taxon>Thelephoraceae</taxon>
        <taxon>Thelephora</taxon>
    </lineage>
</organism>
<evidence type="ECO:0000313" key="2">
    <source>
        <dbReference type="Proteomes" id="UP000886501"/>
    </source>
</evidence>
<proteinExistence type="predicted"/>
<accession>A0ACB6ZT66</accession>
<dbReference type="Proteomes" id="UP000886501">
    <property type="component" value="Unassembled WGS sequence"/>
</dbReference>
<protein>
    <submittedName>
        <fullName evidence="1">Uncharacterized protein</fullName>
    </submittedName>
</protein>
<comment type="caution">
    <text evidence="1">The sequence shown here is derived from an EMBL/GenBank/DDBJ whole genome shotgun (WGS) entry which is preliminary data.</text>
</comment>
<dbReference type="EMBL" id="MU117966">
    <property type="protein sequence ID" value="KAF9652832.1"/>
    <property type="molecule type" value="Genomic_DNA"/>
</dbReference>